<keyword evidence="2" id="KW-1185">Reference proteome</keyword>
<dbReference type="Pfam" id="PF09411">
    <property type="entry name" value="PagL"/>
    <property type="match status" value="1"/>
</dbReference>
<organism evidence="1 2">
    <name type="scientific">Yoonia maricola</name>
    <dbReference type="NCBI Taxonomy" id="420999"/>
    <lineage>
        <taxon>Bacteria</taxon>
        <taxon>Pseudomonadati</taxon>
        <taxon>Pseudomonadota</taxon>
        <taxon>Alphaproteobacteria</taxon>
        <taxon>Rhodobacterales</taxon>
        <taxon>Paracoccaceae</taxon>
        <taxon>Yoonia</taxon>
    </lineage>
</organism>
<dbReference type="Proteomes" id="UP000228531">
    <property type="component" value="Unassembled WGS sequence"/>
</dbReference>
<name>A0A2M8W659_9RHOB</name>
<protein>
    <submittedName>
        <fullName evidence="1">Lipid A 3-O-deacylase PagL</fullName>
    </submittedName>
</protein>
<gene>
    <name evidence="1" type="ORF">BC777_2785</name>
</gene>
<evidence type="ECO:0000313" key="1">
    <source>
        <dbReference type="EMBL" id="PJI86416.1"/>
    </source>
</evidence>
<comment type="caution">
    <text evidence="1">The sequence shown here is derived from an EMBL/GenBank/DDBJ whole genome shotgun (WGS) entry which is preliminary data.</text>
</comment>
<dbReference type="OrthoDB" id="6199047at2"/>
<dbReference type="Gene3D" id="2.40.160.20">
    <property type="match status" value="1"/>
</dbReference>
<sequence>MNGTLGLIWWLTSVTDMTLNDCPNGCLDTERQDPQIFYQLGQLQSDEFQSANEFYVGYDSHRRRGPFRPTYGLSLTSDGAAWFGIGGKWSSQYVYDTPLFIETSLMPGFYRQGDGADLDGVLQFRAGLGIGYTFDNGSNLTITYDSMSNADFFDDSPSRETIAIRWTTNWEGESLRSRLGW</sequence>
<dbReference type="EMBL" id="PGTY01000002">
    <property type="protein sequence ID" value="PJI86416.1"/>
    <property type="molecule type" value="Genomic_DNA"/>
</dbReference>
<dbReference type="RefSeq" id="WP_100368704.1">
    <property type="nucleotide sequence ID" value="NZ_PGTY01000002.1"/>
</dbReference>
<evidence type="ECO:0000313" key="2">
    <source>
        <dbReference type="Proteomes" id="UP000228531"/>
    </source>
</evidence>
<reference evidence="1 2" key="1">
    <citation type="submission" date="2017-11" db="EMBL/GenBank/DDBJ databases">
        <title>Genomic Encyclopedia of Archaeal and Bacterial Type Strains, Phase II (KMG-II): From Individual Species to Whole Genera.</title>
        <authorList>
            <person name="Goeker M."/>
        </authorList>
    </citation>
    <scope>NUCLEOTIDE SEQUENCE [LARGE SCALE GENOMIC DNA]</scope>
    <source>
        <strain evidence="1 2">DSM 29128</strain>
    </source>
</reference>
<dbReference type="InterPro" id="IPR018550">
    <property type="entry name" value="Lipid-A_deacylase-rel"/>
</dbReference>
<dbReference type="AlphaFoldDB" id="A0A2M8W659"/>
<accession>A0A2M8W659</accession>
<proteinExistence type="predicted"/>